<comment type="caution">
    <text evidence="1">The sequence shown here is derived from an EMBL/GenBank/DDBJ whole genome shotgun (WGS) entry which is preliminary data.</text>
</comment>
<dbReference type="AlphaFoldDB" id="A0A3D9UMJ7"/>
<organism evidence="1 2">
    <name type="scientific">Calidifontibacter indicus</name>
    <dbReference type="NCBI Taxonomy" id="419650"/>
    <lineage>
        <taxon>Bacteria</taxon>
        <taxon>Bacillati</taxon>
        <taxon>Actinomycetota</taxon>
        <taxon>Actinomycetes</taxon>
        <taxon>Micrococcales</taxon>
        <taxon>Dermacoccaceae</taxon>
        <taxon>Calidifontibacter</taxon>
    </lineage>
</organism>
<evidence type="ECO:0000313" key="2">
    <source>
        <dbReference type="Proteomes" id="UP000256253"/>
    </source>
</evidence>
<gene>
    <name evidence="1" type="ORF">DFJ65_0626</name>
</gene>
<dbReference type="OrthoDB" id="5402478at2"/>
<dbReference type="EMBL" id="QTUA01000001">
    <property type="protein sequence ID" value="REF29663.1"/>
    <property type="molecule type" value="Genomic_DNA"/>
</dbReference>
<keyword evidence="2" id="KW-1185">Reference proteome</keyword>
<name>A0A3D9UMJ7_9MICO</name>
<protein>
    <submittedName>
        <fullName evidence="1">Polyketide cyclase/dehydrase/lipid transport protein</fullName>
    </submittedName>
</protein>
<dbReference type="InterPro" id="IPR019587">
    <property type="entry name" value="Polyketide_cyclase/dehydratase"/>
</dbReference>
<dbReference type="SUPFAM" id="SSF55961">
    <property type="entry name" value="Bet v1-like"/>
    <property type="match status" value="1"/>
</dbReference>
<dbReference type="InterPro" id="IPR023393">
    <property type="entry name" value="START-like_dom_sf"/>
</dbReference>
<dbReference type="Gene3D" id="3.30.530.20">
    <property type="match status" value="1"/>
</dbReference>
<dbReference type="Pfam" id="PF10604">
    <property type="entry name" value="Polyketide_cyc2"/>
    <property type="match status" value="1"/>
</dbReference>
<dbReference type="Proteomes" id="UP000256253">
    <property type="component" value="Unassembled WGS sequence"/>
</dbReference>
<evidence type="ECO:0000313" key="1">
    <source>
        <dbReference type="EMBL" id="REF29663.1"/>
    </source>
</evidence>
<reference evidence="1 2" key="1">
    <citation type="submission" date="2018-08" db="EMBL/GenBank/DDBJ databases">
        <title>Sequencing the genomes of 1000 actinobacteria strains.</title>
        <authorList>
            <person name="Klenk H.-P."/>
        </authorList>
    </citation>
    <scope>NUCLEOTIDE SEQUENCE [LARGE SCALE GENOMIC DNA]</scope>
    <source>
        <strain evidence="1 2">DSM 22967</strain>
    </source>
</reference>
<sequence length="162" mass="18072">MSPSAGADRWSHAYDPTSKVFRFSSWHLLPGDPDAFYEELHDIEAWPSWWPQVRSVEPIDDRSGYVAIRSFLPITLRLKLVALVDDSVSRTLRASLDGDLTGWSRFVVQPAGEGSLLHYDQEARVTKPGAASRFAGAARPLLVANHRSMMRTGLRALVRRAG</sequence>
<accession>A0A3D9UMJ7</accession>
<dbReference type="RefSeq" id="WP_115921753.1">
    <property type="nucleotide sequence ID" value="NZ_QTUA01000001.1"/>
</dbReference>
<proteinExistence type="predicted"/>